<dbReference type="SUPFAM" id="SSF55811">
    <property type="entry name" value="Nudix"/>
    <property type="match status" value="1"/>
</dbReference>
<sequence>MEQKNVAGVVIFLVWRQKFFMILRDDNPEIRSPNEWCPVTGGRDEEEDFGQATLRELKEEIGFIPRDLATLGVSHKGNGFFFGRLSDEEKDSIALGEGQCYGFFSYDELFSIPIAGAMKIYLDRHPNVFRRMAETGLSPFGRELGLATWNGPSP</sequence>
<evidence type="ECO:0000259" key="1">
    <source>
        <dbReference type="PROSITE" id="PS51462"/>
    </source>
</evidence>
<accession>A0A1G2U3G3</accession>
<dbReference type="AlphaFoldDB" id="A0A1G2U3G3"/>
<gene>
    <name evidence="2" type="ORF">A3B14_02785</name>
</gene>
<organism evidence="2 3">
    <name type="scientific">Candidatus Zambryskibacteria bacterium RIFCSPLOWO2_01_FULL_45_21</name>
    <dbReference type="NCBI Taxonomy" id="1802761"/>
    <lineage>
        <taxon>Bacteria</taxon>
        <taxon>Candidatus Zambryskiibacteriota</taxon>
    </lineage>
</organism>
<evidence type="ECO:0000313" key="3">
    <source>
        <dbReference type="Proteomes" id="UP000176800"/>
    </source>
</evidence>
<evidence type="ECO:0000313" key="2">
    <source>
        <dbReference type="EMBL" id="OHB03430.1"/>
    </source>
</evidence>
<feature type="domain" description="Nudix hydrolase" evidence="1">
    <location>
        <begin position="4"/>
        <end position="126"/>
    </location>
</feature>
<dbReference type="InterPro" id="IPR000086">
    <property type="entry name" value="NUDIX_hydrolase_dom"/>
</dbReference>
<proteinExistence type="predicted"/>
<dbReference type="EMBL" id="MHWE01000018">
    <property type="protein sequence ID" value="OHB03430.1"/>
    <property type="molecule type" value="Genomic_DNA"/>
</dbReference>
<comment type="caution">
    <text evidence="2">The sequence shown here is derived from an EMBL/GenBank/DDBJ whole genome shotgun (WGS) entry which is preliminary data.</text>
</comment>
<dbReference type="Proteomes" id="UP000176800">
    <property type="component" value="Unassembled WGS sequence"/>
</dbReference>
<dbReference type="PROSITE" id="PS51462">
    <property type="entry name" value="NUDIX"/>
    <property type="match status" value="1"/>
</dbReference>
<reference evidence="2 3" key="1">
    <citation type="journal article" date="2016" name="Nat. Commun.">
        <title>Thousands of microbial genomes shed light on interconnected biogeochemical processes in an aquifer system.</title>
        <authorList>
            <person name="Anantharaman K."/>
            <person name="Brown C.T."/>
            <person name="Hug L.A."/>
            <person name="Sharon I."/>
            <person name="Castelle C.J."/>
            <person name="Probst A.J."/>
            <person name="Thomas B.C."/>
            <person name="Singh A."/>
            <person name="Wilkins M.J."/>
            <person name="Karaoz U."/>
            <person name="Brodie E.L."/>
            <person name="Williams K.H."/>
            <person name="Hubbard S.S."/>
            <person name="Banfield J.F."/>
        </authorList>
    </citation>
    <scope>NUCLEOTIDE SEQUENCE [LARGE SCALE GENOMIC DNA]</scope>
</reference>
<dbReference type="Pfam" id="PF00293">
    <property type="entry name" value="NUDIX"/>
    <property type="match status" value="1"/>
</dbReference>
<protein>
    <recommendedName>
        <fullName evidence="1">Nudix hydrolase domain-containing protein</fullName>
    </recommendedName>
</protein>
<dbReference type="Gene3D" id="3.90.79.10">
    <property type="entry name" value="Nucleoside Triphosphate Pyrophosphohydrolase"/>
    <property type="match status" value="1"/>
</dbReference>
<name>A0A1G2U3G3_9BACT</name>
<dbReference type="InterPro" id="IPR015797">
    <property type="entry name" value="NUDIX_hydrolase-like_dom_sf"/>
</dbReference>